<dbReference type="Pfam" id="PF08310">
    <property type="entry name" value="LGFP"/>
    <property type="match status" value="2"/>
</dbReference>
<keyword evidence="2" id="KW-0732">Signal</keyword>
<keyword evidence="1" id="KW-1133">Transmembrane helix</keyword>
<proteinExistence type="predicted"/>
<dbReference type="RefSeq" id="WP_163803203.1">
    <property type="nucleotide sequence ID" value="NZ_AP022620.1"/>
</dbReference>
<keyword evidence="1" id="KW-0472">Membrane</keyword>
<keyword evidence="1" id="KW-0812">Transmembrane</keyword>
<dbReference type="KEGG" id="many:MANY_09610"/>
<protein>
    <recommendedName>
        <fullName evidence="5">LGFP repeat-containing protein</fullName>
    </recommendedName>
</protein>
<keyword evidence="4" id="KW-1185">Reference proteome</keyword>
<organism evidence="3 4">
    <name type="scientific">Mycolicibacterium anyangense</name>
    <dbReference type="NCBI Taxonomy" id="1431246"/>
    <lineage>
        <taxon>Bacteria</taxon>
        <taxon>Bacillati</taxon>
        <taxon>Actinomycetota</taxon>
        <taxon>Actinomycetes</taxon>
        <taxon>Mycobacteriales</taxon>
        <taxon>Mycobacteriaceae</taxon>
        <taxon>Mycolicibacterium</taxon>
    </lineage>
</organism>
<dbReference type="Proteomes" id="UP000467249">
    <property type="component" value="Chromosome"/>
</dbReference>
<evidence type="ECO:0000256" key="2">
    <source>
        <dbReference type="SAM" id="SignalP"/>
    </source>
</evidence>
<evidence type="ECO:0008006" key="5">
    <source>
        <dbReference type="Google" id="ProtNLM"/>
    </source>
</evidence>
<evidence type="ECO:0000313" key="4">
    <source>
        <dbReference type="Proteomes" id="UP000467249"/>
    </source>
</evidence>
<feature type="chain" id="PRO_5027062683" description="LGFP repeat-containing protein" evidence="2">
    <location>
        <begin position="28"/>
        <end position="255"/>
    </location>
</feature>
<evidence type="ECO:0000313" key="3">
    <source>
        <dbReference type="EMBL" id="BBZ75624.1"/>
    </source>
</evidence>
<dbReference type="AlphaFoldDB" id="A0A6N4W6B5"/>
<feature type="transmembrane region" description="Helical" evidence="1">
    <location>
        <begin position="219"/>
        <end position="240"/>
    </location>
</feature>
<sequence>MAHILTTLSAGAVLGLGLVATAPSAGATPSADAVNAIEAHHDELGQSDLGAPVSDVFDVPGGAERDYQGGAIFFSPATGARAIYGPVLQRYQALGGPAGPLGFPVSDERDAGNGVAHVADFDKPGGAAIYWSPQWGAVVVDGPVLAAYRDSGGAIGPFSYPSADTATVNGVQTGTFIGPRGTRIAWSAASGVSTVPASLADTLPSANGHAGEAVRRSQWWWVPATLGIGAVAAAALRLLMRRLGSAAAFSGPVPR</sequence>
<feature type="signal peptide" evidence="2">
    <location>
        <begin position="1"/>
        <end position="27"/>
    </location>
</feature>
<name>A0A6N4W6B5_9MYCO</name>
<accession>A0A6N4W6B5</accession>
<gene>
    <name evidence="3" type="ORF">MANY_09610</name>
</gene>
<reference evidence="3 4" key="1">
    <citation type="journal article" date="2019" name="Emerg. Microbes Infect.">
        <title>Comprehensive subspecies identification of 175 nontuberculous mycobacteria species based on 7547 genomic profiles.</title>
        <authorList>
            <person name="Matsumoto Y."/>
            <person name="Kinjo T."/>
            <person name="Motooka D."/>
            <person name="Nabeya D."/>
            <person name="Jung N."/>
            <person name="Uechi K."/>
            <person name="Horii T."/>
            <person name="Iida T."/>
            <person name="Fujita J."/>
            <person name="Nakamura S."/>
        </authorList>
    </citation>
    <scope>NUCLEOTIDE SEQUENCE [LARGE SCALE GENOMIC DNA]</scope>
    <source>
        <strain evidence="3 4">JCM 30275</strain>
    </source>
</reference>
<dbReference type="EMBL" id="AP022620">
    <property type="protein sequence ID" value="BBZ75624.1"/>
    <property type="molecule type" value="Genomic_DNA"/>
</dbReference>
<dbReference type="InterPro" id="IPR013207">
    <property type="entry name" value="LGFP"/>
</dbReference>
<evidence type="ECO:0000256" key="1">
    <source>
        <dbReference type="SAM" id="Phobius"/>
    </source>
</evidence>